<dbReference type="GO" id="GO:0006567">
    <property type="term" value="P:L-threonine catabolic process"/>
    <property type="evidence" value="ECO:0007669"/>
    <property type="project" value="TreeGrafter"/>
</dbReference>
<keyword evidence="3" id="KW-0456">Lyase</keyword>
<comment type="cofactor">
    <cofactor evidence="1">
        <name>pyridoxal 5'-phosphate</name>
        <dbReference type="ChEBI" id="CHEBI:597326"/>
    </cofactor>
</comment>
<dbReference type="eggNOG" id="KOG1251">
    <property type="taxonomic scope" value="Eukaryota"/>
</dbReference>
<dbReference type="GO" id="GO:0003941">
    <property type="term" value="F:L-serine ammonia-lyase activity"/>
    <property type="evidence" value="ECO:0007669"/>
    <property type="project" value="TreeGrafter"/>
</dbReference>
<feature type="domain" description="Tryptophan synthase beta chain-like PALP" evidence="4">
    <location>
        <begin position="21"/>
        <end position="330"/>
    </location>
</feature>
<reference evidence="5 6" key="1">
    <citation type="journal article" date="2010" name="Cell">
        <title>The genome of Naegleria gruberi illuminates early eukaryotic versatility.</title>
        <authorList>
            <person name="Fritz-Laylin L.K."/>
            <person name="Prochnik S.E."/>
            <person name="Ginger M.L."/>
            <person name="Dacks J.B."/>
            <person name="Carpenter M.L."/>
            <person name="Field M.C."/>
            <person name="Kuo A."/>
            <person name="Paredez A."/>
            <person name="Chapman J."/>
            <person name="Pham J."/>
            <person name="Shu S."/>
            <person name="Neupane R."/>
            <person name="Cipriano M."/>
            <person name="Mancuso J."/>
            <person name="Tu H."/>
            <person name="Salamov A."/>
            <person name="Lindquist E."/>
            <person name="Shapiro H."/>
            <person name="Lucas S."/>
            <person name="Grigoriev I.V."/>
            <person name="Cande W.Z."/>
            <person name="Fulton C."/>
            <person name="Rokhsar D.S."/>
            <person name="Dawson S.C."/>
        </authorList>
    </citation>
    <scope>NUCLEOTIDE SEQUENCE [LARGE SCALE GENOMIC DNA]</scope>
    <source>
        <strain evidence="5 6">NEG-M</strain>
    </source>
</reference>
<evidence type="ECO:0000259" key="4">
    <source>
        <dbReference type="Pfam" id="PF00291"/>
    </source>
</evidence>
<protein>
    <submittedName>
        <fullName evidence="5">Predicted protein</fullName>
    </submittedName>
</protein>
<dbReference type="InterPro" id="IPR036052">
    <property type="entry name" value="TrpB-like_PALP_sf"/>
</dbReference>
<dbReference type="GeneID" id="8860059"/>
<dbReference type="InterPro" id="IPR001926">
    <property type="entry name" value="TrpB-like_PALP"/>
</dbReference>
<dbReference type="OMA" id="CENEQIT"/>
<dbReference type="InParanoid" id="D2VSR4"/>
<dbReference type="GO" id="GO:0009097">
    <property type="term" value="P:isoleucine biosynthetic process"/>
    <property type="evidence" value="ECO:0007669"/>
    <property type="project" value="TreeGrafter"/>
</dbReference>
<keyword evidence="2" id="KW-0663">Pyridoxal phosphate</keyword>
<dbReference type="KEGG" id="ngr:NAEGRDRAFT_72033"/>
<evidence type="ECO:0000256" key="3">
    <source>
        <dbReference type="ARBA" id="ARBA00023239"/>
    </source>
</evidence>
<evidence type="ECO:0000313" key="5">
    <source>
        <dbReference type="EMBL" id="EFC40165.1"/>
    </source>
</evidence>
<dbReference type="PANTHER" id="PTHR48078">
    <property type="entry name" value="THREONINE DEHYDRATASE, MITOCHONDRIAL-RELATED"/>
    <property type="match status" value="1"/>
</dbReference>
<name>D2VSR4_NAEGR</name>
<dbReference type="Gene3D" id="3.40.50.1100">
    <property type="match status" value="2"/>
</dbReference>
<dbReference type="InterPro" id="IPR050147">
    <property type="entry name" value="Ser/Thr_Dehydratase"/>
</dbReference>
<dbReference type="Proteomes" id="UP000006671">
    <property type="component" value="Unassembled WGS sequence"/>
</dbReference>
<gene>
    <name evidence="5" type="ORF">NAEGRDRAFT_72033</name>
</gene>
<dbReference type="PANTHER" id="PTHR48078:SF6">
    <property type="entry name" value="L-THREONINE DEHYDRATASE CATABOLIC TDCB"/>
    <property type="match status" value="1"/>
</dbReference>
<dbReference type="AlphaFoldDB" id="D2VSR4"/>
<dbReference type="RefSeq" id="XP_002672909.1">
    <property type="nucleotide sequence ID" value="XM_002672863.1"/>
</dbReference>
<keyword evidence="6" id="KW-1185">Reference proteome</keyword>
<evidence type="ECO:0000256" key="2">
    <source>
        <dbReference type="ARBA" id="ARBA00022898"/>
    </source>
</evidence>
<dbReference type="GO" id="GO:0004794">
    <property type="term" value="F:threonine deaminase activity"/>
    <property type="evidence" value="ECO:0007669"/>
    <property type="project" value="TreeGrafter"/>
</dbReference>
<dbReference type="EMBL" id="GG738894">
    <property type="protein sequence ID" value="EFC40165.1"/>
    <property type="molecule type" value="Genomic_DNA"/>
</dbReference>
<organism evidence="6">
    <name type="scientific">Naegleria gruberi</name>
    <name type="common">Amoeba</name>
    <dbReference type="NCBI Taxonomy" id="5762"/>
    <lineage>
        <taxon>Eukaryota</taxon>
        <taxon>Discoba</taxon>
        <taxon>Heterolobosea</taxon>
        <taxon>Tetramitia</taxon>
        <taxon>Eutetramitia</taxon>
        <taxon>Vahlkampfiidae</taxon>
        <taxon>Naegleria</taxon>
    </lineage>
</organism>
<proteinExistence type="predicted"/>
<sequence length="343" mass="37604">MDKITPQAILHAEKIIRSVGVKKTSLDTCLSLSNQKRAILFKCENEQITGSFKMRGATHKLMQYMMKEDDNLKKRICTASSGNNGFAVAYVAKAFGYNATVFVPENADTAKIANIRDVMGADIRLYGENCLDTELFAKKYAQENGIPYFSPYNDSDIVMGQGTIGVEIEEQLNEIMKNRGGSINGIKLEDDGSNLNVYVSVGGGGLIGGIARYLKHAFPKCNIIGCQPQNSAVMYHSVNAGKILEVVEEFDTISDGTAGLIEVDTVTFEICQQFVDRYVLSTEEEILSSLKFLLLKEHTLVEGAAACALACHLKDDQCKDNSINVIVLCGKNISSEKIKKILQ</sequence>
<dbReference type="GO" id="GO:0006565">
    <property type="term" value="P:L-serine catabolic process"/>
    <property type="evidence" value="ECO:0007669"/>
    <property type="project" value="TreeGrafter"/>
</dbReference>
<evidence type="ECO:0000256" key="1">
    <source>
        <dbReference type="ARBA" id="ARBA00001933"/>
    </source>
</evidence>
<evidence type="ECO:0000313" key="6">
    <source>
        <dbReference type="Proteomes" id="UP000006671"/>
    </source>
</evidence>
<dbReference type="Pfam" id="PF00291">
    <property type="entry name" value="PALP"/>
    <property type="match status" value="1"/>
</dbReference>
<dbReference type="SUPFAM" id="SSF53686">
    <property type="entry name" value="Tryptophan synthase beta subunit-like PLP-dependent enzymes"/>
    <property type="match status" value="1"/>
</dbReference>
<dbReference type="OrthoDB" id="4418812at2759"/>
<accession>D2VSR4</accession>
<dbReference type="VEuPathDB" id="AmoebaDB:NAEGRDRAFT_72033"/>
<dbReference type="STRING" id="5762.D2VSR4"/>